<dbReference type="EMBL" id="BARV01007625">
    <property type="protein sequence ID" value="GAI10515.1"/>
    <property type="molecule type" value="Genomic_DNA"/>
</dbReference>
<protein>
    <submittedName>
        <fullName evidence="1">Uncharacterized protein</fullName>
    </submittedName>
</protein>
<gene>
    <name evidence="1" type="ORF">S06H3_15487</name>
</gene>
<accession>X1M767</accession>
<reference evidence="1" key="1">
    <citation type="journal article" date="2014" name="Front. Microbiol.">
        <title>High frequency of phylogenetically diverse reductive dehalogenase-homologous genes in deep subseafloor sedimentary metagenomes.</title>
        <authorList>
            <person name="Kawai M."/>
            <person name="Futagami T."/>
            <person name="Toyoda A."/>
            <person name="Takaki Y."/>
            <person name="Nishi S."/>
            <person name="Hori S."/>
            <person name="Arai W."/>
            <person name="Tsubouchi T."/>
            <person name="Morono Y."/>
            <person name="Uchiyama I."/>
            <person name="Ito T."/>
            <person name="Fujiyama A."/>
            <person name="Inagaki F."/>
            <person name="Takami H."/>
        </authorList>
    </citation>
    <scope>NUCLEOTIDE SEQUENCE</scope>
    <source>
        <strain evidence="1">Expedition CK06-06</strain>
    </source>
</reference>
<proteinExistence type="predicted"/>
<sequence>MVSIIVKPIAPKTPQLTSEVYVSMTSSRKEVATAGTRVPLAAASTPCKLVVITAETNNTGNITVGGNTVVAAEATRVGTPLAAGDSYGFNIDNLTKVYIDSTVNTDGVTFDYFT</sequence>
<dbReference type="AlphaFoldDB" id="X1M767"/>
<evidence type="ECO:0000313" key="1">
    <source>
        <dbReference type="EMBL" id="GAI10515.1"/>
    </source>
</evidence>
<name>X1M767_9ZZZZ</name>
<comment type="caution">
    <text evidence="1">The sequence shown here is derived from an EMBL/GenBank/DDBJ whole genome shotgun (WGS) entry which is preliminary data.</text>
</comment>
<organism evidence="1">
    <name type="scientific">marine sediment metagenome</name>
    <dbReference type="NCBI Taxonomy" id="412755"/>
    <lineage>
        <taxon>unclassified sequences</taxon>
        <taxon>metagenomes</taxon>
        <taxon>ecological metagenomes</taxon>
    </lineage>
</organism>